<proteinExistence type="predicted"/>
<dbReference type="InterPro" id="IPR033116">
    <property type="entry name" value="TRYPSIN_SER"/>
</dbReference>
<dbReference type="Pfam" id="PF00089">
    <property type="entry name" value="Trypsin"/>
    <property type="match status" value="1"/>
</dbReference>
<dbReference type="PRINTS" id="PR00722">
    <property type="entry name" value="CHYMOTRYPSIN"/>
</dbReference>
<evidence type="ECO:0000256" key="8">
    <source>
        <dbReference type="ARBA" id="ARBA00023157"/>
    </source>
</evidence>
<accession>A0A8C5I6T3</accession>
<feature type="domain" description="Peptidase S1" evidence="12">
    <location>
        <begin position="68"/>
        <end position="308"/>
    </location>
</feature>
<dbReference type="EC" id="3.4.21.4" evidence="10"/>
<dbReference type="InterPro" id="IPR009003">
    <property type="entry name" value="Peptidase_S1_PA"/>
</dbReference>
<dbReference type="GO" id="GO:0005576">
    <property type="term" value="C:extracellular region"/>
    <property type="evidence" value="ECO:0007669"/>
    <property type="project" value="UniProtKB-SubCell"/>
</dbReference>
<reference evidence="13" key="2">
    <citation type="submission" date="2025-08" db="UniProtKB">
        <authorList>
            <consortium name="Ensembl"/>
        </authorList>
    </citation>
    <scope>IDENTIFICATION</scope>
</reference>
<evidence type="ECO:0000256" key="11">
    <source>
        <dbReference type="RuleBase" id="RU363034"/>
    </source>
</evidence>
<dbReference type="InterPro" id="IPR001314">
    <property type="entry name" value="Peptidase_S1A"/>
</dbReference>
<gene>
    <name evidence="13" type="primary">cfd</name>
</gene>
<organism evidence="13 14">
    <name type="scientific">Gouania willdenowi</name>
    <name type="common">Blunt-snouted clingfish</name>
    <name type="synonym">Lepadogaster willdenowi</name>
    <dbReference type="NCBI Taxonomy" id="441366"/>
    <lineage>
        <taxon>Eukaryota</taxon>
        <taxon>Metazoa</taxon>
        <taxon>Chordata</taxon>
        <taxon>Craniata</taxon>
        <taxon>Vertebrata</taxon>
        <taxon>Euteleostomi</taxon>
        <taxon>Actinopterygii</taxon>
        <taxon>Neopterygii</taxon>
        <taxon>Teleostei</taxon>
        <taxon>Neoteleostei</taxon>
        <taxon>Acanthomorphata</taxon>
        <taxon>Ovalentaria</taxon>
        <taxon>Blenniimorphae</taxon>
        <taxon>Blenniiformes</taxon>
        <taxon>Gobiesocoidei</taxon>
        <taxon>Gobiesocidae</taxon>
        <taxon>Gobiesocinae</taxon>
        <taxon>Gouania</taxon>
    </lineage>
</organism>
<dbReference type="PANTHER" id="PTHR24271:SF54">
    <property type="entry name" value="COMPLEMENT FACTOR D"/>
    <property type="match status" value="1"/>
</dbReference>
<dbReference type="GO" id="GO:0004252">
    <property type="term" value="F:serine-type endopeptidase activity"/>
    <property type="evidence" value="ECO:0007669"/>
    <property type="project" value="UniProtKB-EC"/>
</dbReference>
<evidence type="ECO:0000256" key="6">
    <source>
        <dbReference type="ARBA" id="ARBA00022825"/>
    </source>
</evidence>
<comment type="catalytic activity">
    <reaction evidence="9">
        <text>Preferential cleavage: Arg-|-Xaa, Lys-|-Xaa.</text>
        <dbReference type="EC" id="3.4.21.4"/>
    </reaction>
</comment>
<dbReference type="PROSITE" id="PS00134">
    <property type="entry name" value="TRYPSIN_HIS"/>
    <property type="match status" value="1"/>
</dbReference>
<evidence type="ECO:0000256" key="2">
    <source>
        <dbReference type="ARBA" id="ARBA00022525"/>
    </source>
</evidence>
<dbReference type="Gene3D" id="2.40.10.10">
    <property type="entry name" value="Trypsin-like serine proteases"/>
    <property type="match status" value="1"/>
</dbReference>
<dbReference type="SUPFAM" id="SSF50494">
    <property type="entry name" value="Trypsin-like serine proteases"/>
    <property type="match status" value="1"/>
</dbReference>
<dbReference type="SMART" id="SM00020">
    <property type="entry name" value="Tryp_SPc"/>
    <property type="match status" value="1"/>
</dbReference>
<evidence type="ECO:0000256" key="1">
    <source>
        <dbReference type="ARBA" id="ARBA00004239"/>
    </source>
</evidence>
<dbReference type="InterPro" id="IPR018114">
    <property type="entry name" value="TRYPSIN_HIS"/>
</dbReference>
<evidence type="ECO:0000259" key="12">
    <source>
        <dbReference type="PROSITE" id="PS50240"/>
    </source>
</evidence>
<keyword evidence="3 11" id="KW-0645">Protease</keyword>
<evidence type="ECO:0000313" key="14">
    <source>
        <dbReference type="Proteomes" id="UP000694680"/>
    </source>
</evidence>
<sequence>MLFFPGNKRNIANCPLVFCNMINSSLPSEPIKTDLLQLGAQSIMASGKDLLLCAAFTFAVLISQGEGIIGGREAAPHSRPYMASIQIPEGDGWRHDCGGFVVGAQWVMTAAHCLTDTPTGRKVLLGAHSLSEAEDTKQTFDANFYKHPNYSESNYDNDIALMKLDRPFTSSDAVQSLVFLRTGGTNPNIDAEVETAGWGSVNDLGSRPDKLKEVTVNIFSSARCRRNDYFGRKFTHNMMCAHKVCPDPCNQPHRKEDSCDGDSGGPLLYNGVAVGITSNGGKKCEQIRKPGIYTIISHYTEWIDQIMNAPEPAEAENPSS</sequence>
<keyword evidence="2" id="KW-0964">Secreted</keyword>
<evidence type="ECO:0000256" key="3">
    <source>
        <dbReference type="ARBA" id="ARBA00022670"/>
    </source>
</evidence>
<evidence type="ECO:0000256" key="9">
    <source>
        <dbReference type="ARBA" id="ARBA00036320"/>
    </source>
</evidence>
<keyword evidence="4" id="KW-0732">Signal</keyword>
<dbReference type="InterPro" id="IPR001254">
    <property type="entry name" value="Trypsin_dom"/>
</dbReference>
<comment type="subcellular location">
    <subcellularLocation>
        <location evidence="1">Secreted</location>
        <location evidence="1">Extracellular space</location>
    </subcellularLocation>
</comment>
<keyword evidence="8" id="KW-1015">Disulfide bond</keyword>
<dbReference type="PROSITE" id="PS00135">
    <property type="entry name" value="TRYPSIN_SER"/>
    <property type="match status" value="1"/>
</dbReference>
<dbReference type="PANTHER" id="PTHR24271">
    <property type="entry name" value="KALLIKREIN-RELATED"/>
    <property type="match status" value="1"/>
</dbReference>
<dbReference type="Ensembl" id="ENSGWIT00000059389.1">
    <property type="protein sequence ID" value="ENSGWIP00000055145.1"/>
    <property type="gene ID" value="ENSGWIG00000026269.1"/>
</dbReference>
<reference evidence="13" key="1">
    <citation type="submission" date="2020-06" db="EMBL/GenBank/DDBJ databases">
        <authorList>
            <consortium name="Wellcome Sanger Institute Data Sharing"/>
        </authorList>
    </citation>
    <scope>NUCLEOTIDE SEQUENCE [LARGE SCALE GENOMIC DNA]</scope>
</reference>
<evidence type="ECO:0000256" key="10">
    <source>
        <dbReference type="ARBA" id="ARBA00038868"/>
    </source>
</evidence>
<dbReference type="InterPro" id="IPR043504">
    <property type="entry name" value="Peptidase_S1_PA_chymotrypsin"/>
</dbReference>
<dbReference type="CDD" id="cd00190">
    <property type="entry name" value="Tryp_SPc"/>
    <property type="match status" value="1"/>
</dbReference>
<evidence type="ECO:0000256" key="7">
    <source>
        <dbReference type="ARBA" id="ARBA00023145"/>
    </source>
</evidence>
<protein>
    <recommendedName>
        <fullName evidence="10">trypsin</fullName>
        <ecNumber evidence="10">3.4.21.4</ecNumber>
    </recommendedName>
</protein>
<keyword evidence="6 11" id="KW-0720">Serine protease</keyword>
<keyword evidence="7" id="KW-0865">Zymogen</keyword>
<evidence type="ECO:0000256" key="5">
    <source>
        <dbReference type="ARBA" id="ARBA00022801"/>
    </source>
</evidence>
<keyword evidence="5 11" id="KW-0378">Hydrolase</keyword>
<dbReference type="GO" id="GO:0006508">
    <property type="term" value="P:proteolysis"/>
    <property type="evidence" value="ECO:0007669"/>
    <property type="project" value="UniProtKB-KW"/>
</dbReference>
<evidence type="ECO:0000256" key="4">
    <source>
        <dbReference type="ARBA" id="ARBA00022729"/>
    </source>
</evidence>
<dbReference type="PROSITE" id="PS50240">
    <property type="entry name" value="TRYPSIN_DOM"/>
    <property type="match status" value="1"/>
</dbReference>
<dbReference type="FunFam" id="2.40.10.10:FF:000005">
    <property type="entry name" value="Serine protease 37"/>
    <property type="match status" value="1"/>
</dbReference>
<reference evidence="13" key="3">
    <citation type="submission" date="2025-09" db="UniProtKB">
        <authorList>
            <consortium name="Ensembl"/>
        </authorList>
    </citation>
    <scope>IDENTIFICATION</scope>
</reference>
<name>A0A8C5I6T3_GOUWI</name>
<keyword evidence="14" id="KW-1185">Reference proteome</keyword>
<dbReference type="Proteomes" id="UP000694680">
    <property type="component" value="Chromosome 22"/>
</dbReference>
<evidence type="ECO:0000313" key="13">
    <source>
        <dbReference type="Ensembl" id="ENSGWIP00000055145.1"/>
    </source>
</evidence>
<dbReference type="AlphaFoldDB" id="A0A8C5I6T3"/>